<accession>A0A9X8H9U0</accession>
<dbReference type="AlphaFoldDB" id="A0A9X8H9U0"/>
<evidence type="ECO:0000256" key="1">
    <source>
        <dbReference type="SAM" id="MobiDB-lite"/>
    </source>
</evidence>
<feature type="compositionally biased region" description="Basic and acidic residues" evidence="1">
    <location>
        <begin position="1"/>
        <end position="11"/>
    </location>
</feature>
<feature type="compositionally biased region" description="Acidic residues" evidence="1">
    <location>
        <begin position="12"/>
        <end position="25"/>
    </location>
</feature>
<name>A0A9X8H9U0_APHAT</name>
<sequence>MADEGKKREANEITEDADDSVEEAEAPAQQVEVVDLTAESDDDGGVPPSEDAAEVAQRKADWETKTALKRERLGQLEQQAAADLVKSAMQTVGAEGVQKLLEQHLAQEEGAKKAKAAEEVKARAKRAEEAKAIAAAATKAADEAATKVTSEGVAGTPAGDGGHPNAMGVGGKERKASGVGTAVKTEAKVKAELVGPERTGLARDEVFERELGFHWYRSRIFTPAGWGGVDLEYVRGVTRHLTVVREFDETREDWGYQVANAGVERYLRLFASAQSFELRVLWMLLAMECMQLARVSFHRFDEFKGAMRELHERERLERWTVDVGRIELCNDETLLEYLVAFVWTLVGQGCGRHGQLPLTAGRLANSLSNFAGVRGQKHGRLDARSVARIAARVNMRRGPEVSVA</sequence>
<proteinExistence type="predicted"/>
<feature type="region of interest" description="Disordered" evidence="1">
    <location>
        <begin position="1"/>
        <end position="60"/>
    </location>
</feature>
<evidence type="ECO:0000313" key="3">
    <source>
        <dbReference type="Proteomes" id="UP000275652"/>
    </source>
</evidence>
<organism evidence="2 3">
    <name type="scientific">Aphanomyces astaci</name>
    <name type="common">Crayfish plague agent</name>
    <dbReference type="NCBI Taxonomy" id="112090"/>
    <lineage>
        <taxon>Eukaryota</taxon>
        <taxon>Sar</taxon>
        <taxon>Stramenopiles</taxon>
        <taxon>Oomycota</taxon>
        <taxon>Saprolegniomycetes</taxon>
        <taxon>Saprolegniales</taxon>
        <taxon>Verrucalvaceae</taxon>
        <taxon>Aphanomyces</taxon>
    </lineage>
</organism>
<gene>
    <name evidence="2" type="ORF">DYB28_009024</name>
</gene>
<dbReference type="EMBL" id="QUTI01026162">
    <property type="protein sequence ID" value="RLO05815.1"/>
    <property type="molecule type" value="Genomic_DNA"/>
</dbReference>
<comment type="caution">
    <text evidence="2">The sequence shown here is derived from an EMBL/GenBank/DDBJ whole genome shotgun (WGS) entry which is preliminary data.</text>
</comment>
<evidence type="ECO:0000313" key="2">
    <source>
        <dbReference type="EMBL" id="RLO05815.1"/>
    </source>
</evidence>
<dbReference type="Proteomes" id="UP000275652">
    <property type="component" value="Unassembled WGS sequence"/>
</dbReference>
<reference evidence="2 3" key="1">
    <citation type="journal article" date="2018" name="J. Invertebr. Pathol.">
        <title>New genotyping method for the causative agent of crayfish plague (Aphanomyces astaci) based on whole genome data.</title>
        <authorList>
            <person name="Minardi D."/>
            <person name="Studholme D.J."/>
            <person name="van der Giezen M."/>
            <person name="Pretto T."/>
            <person name="Oidtmann B."/>
        </authorList>
    </citation>
    <scope>NUCLEOTIDE SEQUENCE [LARGE SCALE GENOMIC DNA]</scope>
    <source>
        <strain evidence="2 3">KB13</strain>
    </source>
</reference>
<protein>
    <submittedName>
        <fullName evidence="2">Uncharacterized protein</fullName>
    </submittedName>
</protein>